<dbReference type="Pfam" id="PF05437">
    <property type="entry name" value="AzlD"/>
    <property type="match status" value="1"/>
</dbReference>
<dbReference type="InterPro" id="IPR008407">
    <property type="entry name" value="Brnchd-chn_aa_trnsp_AzlD"/>
</dbReference>
<sequence length="104" mass="10894">MSLSTSPGGALLAILIMALVTYLTRSGGVLVMSRIPIGPRVERFINAMSGSVLVAVITPMAVAGDWGARLALLVTLMVMLATRKPLFAIGAGILCAALWRFLIP</sequence>
<organism evidence="2 3">
    <name type="scientific">Modicisalibacter xianhensis</name>
    <dbReference type="NCBI Taxonomy" id="442341"/>
    <lineage>
        <taxon>Bacteria</taxon>
        <taxon>Pseudomonadati</taxon>
        <taxon>Pseudomonadota</taxon>
        <taxon>Gammaproteobacteria</taxon>
        <taxon>Oceanospirillales</taxon>
        <taxon>Halomonadaceae</taxon>
        <taxon>Modicisalibacter</taxon>
    </lineage>
</organism>
<protein>
    <submittedName>
        <fullName evidence="2">Uncharacterized membrane protein</fullName>
    </submittedName>
</protein>
<name>A0A1I2Z0J4_9GAMM</name>
<evidence type="ECO:0000313" key="3">
    <source>
        <dbReference type="Proteomes" id="UP000199040"/>
    </source>
</evidence>
<keyword evidence="1" id="KW-1133">Transmembrane helix</keyword>
<keyword evidence="1" id="KW-0812">Transmembrane</keyword>
<dbReference type="RefSeq" id="WP_092843593.1">
    <property type="nucleotide sequence ID" value="NZ_FOPY01000002.1"/>
</dbReference>
<evidence type="ECO:0000256" key="1">
    <source>
        <dbReference type="SAM" id="Phobius"/>
    </source>
</evidence>
<dbReference type="Proteomes" id="UP000199040">
    <property type="component" value="Unassembled WGS sequence"/>
</dbReference>
<gene>
    <name evidence="2" type="ORF">SAMN04487959_102285</name>
</gene>
<keyword evidence="1" id="KW-0472">Membrane</keyword>
<feature type="transmembrane region" description="Helical" evidence="1">
    <location>
        <begin position="44"/>
        <end position="66"/>
    </location>
</feature>
<dbReference type="EMBL" id="FOPY01000002">
    <property type="protein sequence ID" value="SFH31412.1"/>
    <property type="molecule type" value="Genomic_DNA"/>
</dbReference>
<reference evidence="2 3" key="1">
    <citation type="submission" date="2016-10" db="EMBL/GenBank/DDBJ databases">
        <authorList>
            <person name="de Groot N.N."/>
        </authorList>
    </citation>
    <scope>NUCLEOTIDE SEQUENCE [LARGE SCALE GENOMIC DNA]</scope>
    <source>
        <strain evidence="2 3">CGMCC 1.6848</strain>
    </source>
</reference>
<keyword evidence="3" id="KW-1185">Reference proteome</keyword>
<dbReference type="STRING" id="442341.SAMN04487959_102285"/>
<feature type="transmembrane region" description="Helical" evidence="1">
    <location>
        <begin position="6"/>
        <end position="23"/>
    </location>
</feature>
<evidence type="ECO:0000313" key="2">
    <source>
        <dbReference type="EMBL" id="SFH31412.1"/>
    </source>
</evidence>
<feature type="transmembrane region" description="Helical" evidence="1">
    <location>
        <begin position="86"/>
        <end position="103"/>
    </location>
</feature>
<proteinExistence type="predicted"/>
<accession>A0A1I2Z0J4</accession>
<dbReference type="AlphaFoldDB" id="A0A1I2Z0J4"/>